<keyword evidence="3" id="KW-1185">Reference proteome</keyword>
<accession>A0AAV7K4H5</accession>
<feature type="domain" description="DUF4371" evidence="1">
    <location>
        <begin position="22"/>
        <end position="105"/>
    </location>
</feature>
<reference evidence="2 3" key="1">
    <citation type="journal article" date="2023" name="BMC Biol.">
        <title>The compact genome of the sponge Oopsacas minuta (Hexactinellida) is lacking key metazoan core genes.</title>
        <authorList>
            <person name="Santini S."/>
            <person name="Schenkelaars Q."/>
            <person name="Jourda C."/>
            <person name="Duchesne M."/>
            <person name="Belahbib H."/>
            <person name="Rocher C."/>
            <person name="Selva M."/>
            <person name="Riesgo A."/>
            <person name="Vervoort M."/>
            <person name="Leys S.P."/>
            <person name="Kodjabachian L."/>
            <person name="Le Bivic A."/>
            <person name="Borchiellini C."/>
            <person name="Claverie J.M."/>
            <person name="Renard E."/>
        </authorList>
    </citation>
    <scope>NUCLEOTIDE SEQUENCE [LARGE SCALE GENOMIC DNA]</scope>
    <source>
        <strain evidence="2">SPO-2</strain>
    </source>
</reference>
<dbReference type="Pfam" id="PF14291">
    <property type="entry name" value="DUF4371"/>
    <property type="match status" value="1"/>
</dbReference>
<gene>
    <name evidence="2" type="ORF">LOD99_1462</name>
</gene>
<evidence type="ECO:0000313" key="3">
    <source>
        <dbReference type="Proteomes" id="UP001165289"/>
    </source>
</evidence>
<name>A0AAV7K4H5_9METZ</name>
<comment type="caution">
    <text evidence="2">The sequence shown here is derived from an EMBL/GenBank/DDBJ whole genome shotgun (WGS) entry which is preliminary data.</text>
</comment>
<dbReference type="EMBL" id="JAKMXF010000155">
    <property type="protein sequence ID" value="KAI6656129.1"/>
    <property type="molecule type" value="Genomic_DNA"/>
</dbReference>
<dbReference type="PANTHER" id="PTHR46880:SF5">
    <property type="entry name" value="DUF4371 DOMAIN-CONTAINING PROTEIN"/>
    <property type="match status" value="1"/>
</dbReference>
<dbReference type="Proteomes" id="UP001165289">
    <property type="component" value="Unassembled WGS sequence"/>
</dbReference>
<protein>
    <submittedName>
        <fullName evidence="2">Zinc finger protein</fullName>
    </submittedName>
</protein>
<sequence length="294" mass="32941">MLLGALDTWPERKQIQSLRSSPCFSILADECQDISTQEELSICCRWIVDGYPEEHFVDILHVKDVDAASITQALTTFIEVNNLDYRRLVGQGYDGAATFSGCTNGVQRRIRTHSAHAVYIHCACHRLQLASIQAAESITVINKMFSTMTSLWKLFYYSPKKAEALKVVQSVLNLPELKVVKPSSTRWLSHERCLSAIRKDPPALIITLQQLYQTSGDAEAYGISLILSSISGVASIFLLSEVLDLLARFNCYMQRQTADFGRLPLILKSIIKALEELRKKKPTGVLECSLRLTS</sequence>
<evidence type="ECO:0000313" key="2">
    <source>
        <dbReference type="EMBL" id="KAI6656129.1"/>
    </source>
</evidence>
<dbReference type="PANTHER" id="PTHR46880">
    <property type="entry name" value="RAS-ASSOCIATING DOMAIN-CONTAINING PROTEIN"/>
    <property type="match status" value="1"/>
</dbReference>
<evidence type="ECO:0000259" key="1">
    <source>
        <dbReference type="Pfam" id="PF14291"/>
    </source>
</evidence>
<dbReference type="AlphaFoldDB" id="A0AAV7K4H5"/>
<organism evidence="2 3">
    <name type="scientific">Oopsacas minuta</name>
    <dbReference type="NCBI Taxonomy" id="111878"/>
    <lineage>
        <taxon>Eukaryota</taxon>
        <taxon>Metazoa</taxon>
        <taxon>Porifera</taxon>
        <taxon>Hexactinellida</taxon>
        <taxon>Hexasterophora</taxon>
        <taxon>Lyssacinosida</taxon>
        <taxon>Leucopsacidae</taxon>
        <taxon>Oopsacas</taxon>
    </lineage>
</organism>
<dbReference type="SUPFAM" id="SSF53098">
    <property type="entry name" value="Ribonuclease H-like"/>
    <property type="match status" value="1"/>
</dbReference>
<dbReference type="InterPro" id="IPR012337">
    <property type="entry name" value="RNaseH-like_sf"/>
</dbReference>
<dbReference type="InterPro" id="IPR025398">
    <property type="entry name" value="DUF4371"/>
</dbReference>
<proteinExistence type="predicted"/>